<accession>J9FLX5</accession>
<protein>
    <submittedName>
        <fullName evidence="2">Uncharacterized protein</fullName>
    </submittedName>
</protein>
<feature type="region of interest" description="Disordered" evidence="1">
    <location>
        <begin position="1"/>
        <end position="20"/>
    </location>
</feature>
<gene>
    <name evidence="2" type="ORF">EVA_21307</name>
</gene>
<organism evidence="2">
    <name type="scientific">gut metagenome</name>
    <dbReference type="NCBI Taxonomy" id="749906"/>
    <lineage>
        <taxon>unclassified sequences</taxon>
        <taxon>metagenomes</taxon>
        <taxon>organismal metagenomes</taxon>
    </lineage>
</organism>
<dbReference type="EMBL" id="AMCI01008746">
    <property type="protein sequence ID" value="EJW90587.1"/>
    <property type="molecule type" value="Genomic_DNA"/>
</dbReference>
<evidence type="ECO:0000313" key="2">
    <source>
        <dbReference type="EMBL" id="EJW90587.1"/>
    </source>
</evidence>
<proteinExistence type="predicted"/>
<dbReference type="AlphaFoldDB" id="J9FLX5"/>
<reference evidence="2" key="1">
    <citation type="journal article" date="2012" name="PLoS ONE">
        <title>Gene sets for utilization of primary and secondary nutrition supplies in the distal gut of endangered iberian lynx.</title>
        <authorList>
            <person name="Alcaide M."/>
            <person name="Messina E."/>
            <person name="Richter M."/>
            <person name="Bargiela R."/>
            <person name="Peplies J."/>
            <person name="Huws S.A."/>
            <person name="Newbold C.J."/>
            <person name="Golyshin P.N."/>
            <person name="Simon M.A."/>
            <person name="Lopez G."/>
            <person name="Yakimov M.M."/>
            <person name="Ferrer M."/>
        </authorList>
    </citation>
    <scope>NUCLEOTIDE SEQUENCE</scope>
</reference>
<comment type="caution">
    <text evidence="2">The sequence shown here is derived from an EMBL/GenBank/DDBJ whole genome shotgun (WGS) entry which is preliminary data.</text>
</comment>
<evidence type="ECO:0000256" key="1">
    <source>
        <dbReference type="SAM" id="MobiDB-lite"/>
    </source>
</evidence>
<sequence length="20" mass="2326">SVELKKDPQEVNSLRVRQIS</sequence>
<name>J9FLX5_9ZZZZ</name>
<feature type="non-terminal residue" evidence="2">
    <location>
        <position position="1"/>
    </location>
</feature>